<comment type="caution">
    <text evidence="1">The sequence shown here is derived from an EMBL/GenBank/DDBJ whole genome shotgun (WGS) entry which is preliminary data.</text>
</comment>
<reference evidence="2" key="1">
    <citation type="submission" date="2017-06" db="EMBL/GenBank/DDBJ databases">
        <title>Genome analysis of Fimbriiglobus ruber SP5, the first member of the order Planctomycetales with confirmed chitinolytic capability.</title>
        <authorList>
            <person name="Ravin N.V."/>
            <person name="Rakitin A.L."/>
            <person name="Ivanova A.A."/>
            <person name="Beletsky A.V."/>
            <person name="Kulichevskaya I.S."/>
            <person name="Mardanov A.V."/>
            <person name="Dedysh S.N."/>
        </authorList>
    </citation>
    <scope>NUCLEOTIDE SEQUENCE [LARGE SCALE GENOMIC DNA]</scope>
    <source>
        <strain evidence="2">SP5</strain>
    </source>
</reference>
<accession>A0A225DGK8</accession>
<name>A0A225DGK8_9BACT</name>
<dbReference type="Proteomes" id="UP000214646">
    <property type="component" value="Unassembled WGS sequence"/>
</dbReference>
<organism evidence="1 2">
    <name type="scientific">Fimbriiglobus ruber</name>
    <dbReference type="NCBI Taxonomy" id="1908690"/>
    <lineage>
        <taxon>Bacteria</taxon>
        <taxon>Pseudomonadati</taxon>
        <taxon>Planctomycetota</taxon>
        <taxon>Planctomycetia</taxon>
        <taxon>Gemmatales</taxon>
        <taxon>Gemmataceae</taxon>
        <taxon>Fimbriiglobus</taxon>
    </lineage>
</organism>
<dbReference type="EMBL" id="NIDE01000017">
    <property type="protein sequence ID" value="OWK35545.1"/>
    <property type="molecule type" value="Genomic_DNA"/>
</dbReference>
<evidence type="ECO:0000313" key="1">
    <source>
        <dbReference type="EMBL" id="OWK35545.1"/>
    </source>
</evidence>
<keyword evidence="2" id="KW-1185">Reference proteome</keyword>
<dbReference type="RefSeq" id="WP_088258725.1">
    <property type="nucleotide sequence ID" value="NZ_NIDE01000017.1"/>
</dbReference>
<gene>
    <name evidence="1" type="ORF">FRUB_08108</name>
</gene>
<dbReference type="OrthoDB" id="268750at2"/>
<proteinExistence type="predicted"/>
<dbReference type="AlphaFoldDB" id="A0A225DGK8"/>
<dbReference type="Gene3D" id="3.90.920.10">
    <property type="entry name" value="DNA primase, PRIM domain"/>
    <property type="match status" value="1"/>
</dbReference>
<evidence type="ECO:0000313" key="2">
    <source>
        <dbReference type="Proteomes" id="UP000214646"/>
    </source>
</evidence>
<sequence>MTFADCRTTGFAFGANCTPPALVGGYVCGSLDALRQVVTAEPLFCAYHELDLPAEFDTDKEAYETVFRYPRAEYFAHVRQHGSPKGYAGPAACCRLPWDIDREADLDAALGDCRKLARYIRARYGEFAERGLSVWFSGSKGFHVTLLSVPGFDPLPRTPGVVKALALALARDAGVTVDRTIYDRQRLFRLPNTRHPKTGLFKRFLDLDDLDRLSVAAIRAAAAHPAGFPVPTVEHGSDQLADDWQKAERAVLDDNTGSANGPGRVPPSCSPVVPKFVLDFIGFGDIQDPGRAMTLFRCAAVLAEAGTPAPVVFGLLREPAEKSGLDPAEVDRQIRAGIEHGTRCAKAVRA</sequence>
<protein>
    <submittedName>
        <fullName evidence="1">Phage protein</fullName>
    </submittedName>
</protein>
<dbReference type="SUPFAM" id="SSF56747">
    <property type="entry name" value="Prim-pol domain"/>
    <property type="match status" value="1"/>
</dbReference>